<dbReference type="InterPro" id="IPR003695">
    <property type="entry name" value="Ppx_GppA_N"/>
</dbReference>
<dbReference type="Proteomes" id="UP000317990">
    <property type="component" value="Unassembled WGS sequence"/>
</dbReference>
<dbReference type="InterPro" id="IPR048950">
    <property type="entry name" value="Ppx_GppA_C"/>
</dbReference>
<evidence type="ECO:0000256" key="2">
    <source>
        <dbReference type="ARBA" id="ARBA00022801"/>
    </source>
</evidence>
<name>A0A524RQ54_9CHRO</name>
<dbReference type="CDD" id="cd24006">
    <property type="entry name" value="ASKHA_NBD_PPX_GppA"/>
    <property type="match status" value="1"/>
</dbReference>
<evidence type="ECO:0000259" key="3">
    <source>
        <dbReference type="Pfam" id="PF02541"/>
    </source>
</evidence>
<reference evidence="5 6" key="1">
    <citation type="journal article" date="2019" name="mSystems">
        <title>Life at home and on the roam: Genomic adaptions reflect the dual lifestyle of an intracellular, facultative symbiont.</title>
        <authorList>
            <person name="Burgsdorf I."/>
        </authorList>
    </citation>
    <scope>NUCLEOTIDE SEQUENCE [LARGE SCALE GENOMIC DNA]</scope>
    <source>
        <strain evidence="5">277cV</strain>
    </source>
</reference>
<evidence type="ECO:0000259" key="4">
    <source>
        <dbReference type="Pfam" id="PF21447"/>
    </source>
</evidence>
<dbReference type="InterPro" id="IPR050273">
    <property type="entry name" value="GppA/Ppx_hydrolase"/>
</dbReference>
<evidence type="ECO:0000313" key="5">
    <source>
        <dbReference type="EMBL" id="TGG94543.1"/>
    </source>
</evidence>
<dbReference type="InterPro" id="IPR043129">
    <property type="entry name" value="ATPase_NBD"/>
</dbReference>
<feature type="domain" description="Ppx/GppA phosphatase C-terminal" evidence="4">
    <location>
        <begin position="312"/>
        <end position="471"/>
    </location>
</feature>
<keyword evidence="2" id="KW-0378">Hydrolase</keyword>
<proteinExistence type="inferred from homology"/>
<dbReference type="SUPFAM" id="SSF53067">
    <property type="entry name" value="Actin-like ATPase domain"/>
    <property type="match status" value="2"/>
</dbReference>
<comment type="caution">
    <text evidence="5">The sequence shown here is derived from an EMBL/GenBank/DDBJ whole genome shotgun (WGS) entry which is preliminary data.</text>
</comment>
<dbReference type="EMBL" id="SRMO01000034">
    <property type="protein sequence ID" value="TGG94543.1"/>
    <property type="molecule type" value="Genomic_DNA"/>
</dbReference>
<dbReference type="InterPro" id="IPR030673">
    <property type="entry name" value="PyroPPase_GppA_Ppx"/>
</dbReference>
<dbReference type="PANTHER" id="PTHR30005">
    <property type="entry name" value="EXOPOLYPHOSPHATASE"/>
    <property type="match status" value="1"/>
</dbReference>
<dbReference type="Gene3D" id="3.30.420.40">
    <property type="match status" value="1"/>
</dbReference>
<dbReference type="Gene3D" id="1.10.3210.10">
    <property type="entry name" value="Hypothetical protein af1432"/>
    <property type="match status" value="1"/>
</dbReference>
<dbReference type="Gene3D" id="3.30.420.150">
    <property type="entry name" value="Exopolyphosphatase. Domain 2"/>
    <property type="match status" value="1"/>
</dbReference>
<protein>
    <submittedName>
        <fullName evidence="5">Ppx/GppA family phosphatase</fullName>
    </submittedName>
</protein>
<sequence length="512" mass="56536">MVVATVDPVVRSFSIVLTEKTTARLGDRDPDSGELTAAAMDRALQALRHCRDVADSHGIGTVVAVATSATREAPNGRDFLRRVQQQTGIDVGLVDGAEEARLIYLGVLSAMDFAGHPHLIIDIGGGSSELVLADSQDARALSSVRIGAVRLYRDFVRADPIPPARVAFLRAFIQGMLEPTVEKTLRRVSTTDLPLRLVGTSGTVMSVAALIAARRGTKPARMNGFHFSLGELKDLMDELLAMDPRQRRSLEGLSERRAEIIVPGGLILQTAMELLGLEQLTVCERALREGLVVDWMLRNGIITDRFSYQSSVRRRTVLHQARKYRVDAERAERVAGHALTLFDATRGQLHDFGDTARELLWGAALLHTCGRHISASAYHKHSWYLIRHSSLLGYCEEEHLTLAALARYHRSSLPKKRHSSWQSLHLSSQRLAVERLSPLLRLAVALDRRPQPVIAGLMVAATQSSLSLELQPRQPDQDLSLEVWSLKEVFPTVEQALGICVELRLAKAVEAR</sequence>
<evidence type="ECO:0000313" key="6">
    <source>
        <dbReference type="Proteomes" id="UP000317990"/>
    </source>
</evidence>
<organism evidence="5 6">
    <name type="scientific">Aphanocapsa feldmannii 277cV</name>
    <dbReference type="NCBI Taxonomy" id="2507553"/>
    <lineage>
        <taxon>Bacteria</taxon>
        <taxon>Bacillati</taxon>
        <taxon>Cyanobacteriota</taxon>
        <taxon>Cyanophyceae</taxon>
        <taxon>Oscillatoriophycideae</taxon>
        <taxon>Chroococcales</taxon>
        <taxon>Microcystaceae</taxon>
        <taxon>Aphanocapsa</taxon>
    </lineage>
</organism>
<evidence type="ECO:0000256" key="1">
    <source>
        <dbReference type="ARBA" id="ARBA00007125"/>
    </source>
</evidence>
<accession>A0A524RQ54</accession>
<dbReference type="GO" id="GO:0016462">
    <property type="term" value="F:pyrophosphatase activity"/>
    <property type="evidence" value="ECO:0007669"/>
    <property type="project" value="TreeGrafter"/>
</dbReference>
<dbReference type="SUPFAM" id="SSF109604">
    <property type="entry name" value="HD-domain/PDEase-like"/>
    <property type="match status" value="1"/>
</dbReference>
<dbReference type="Pfam" id="PF02541">
    <property type="entry name" value="Ppx-GppA"/>
    <property type="match status" value="1"/>
</dbReference>
<comment type="similarity">
    <text evidence="1">Belongs to the GppA/Ppx family.</text>
</comment>
<feature type="domain" description="Ppx/GppA phosphatase N-terminal" evidence="3">
    <location>
        <begin position="3"/>
        <end position="298"/>
    </location>
</feature>
<gene>
    <name evidence="5" type="ORF">ERJ67_02455</name>
</gene>
<dbReference type="PIRSF" id="PIRSF001267">
    <property type="entry name" value="Pyrophosphatase_GppA_Ppx"/>
    <property type="match status" value="1"/>
</dbReference>
<dbReference type="Pfam" id="PF21447">
    <property type="entry name" value="Ppx-GppA_III"/>
    <property type="match status" value="1"/>
</dbReference>
<dbReference type="AlphaFoldDB" id="A0A524RQ54"/>
<dbReference type="PANTHER" id="PTHR30005:SF0">
    <property type="entry name" value="RETROGRADE REGULATION PROTEIN 2"/>
    <property type="match status" value="1"/>
</dbReference>